<dbReference type="SUPFAM" id="SSF50346">
    <property type="entry name" value="PRC-barrel domain"/>
    <property type="match status" value="1"/>
</dbReference>
<dbReference type="InterPro" id="IPR027275">
    <property type="entry name" value="PRC-brl_dom"/>
</dbReference>
<feature type="domain" description="PRC-barrel" evidence="2">
    <location>
        <begin position="26"/>
        <end position="98"/>
    </location>
</feature>
<proteinExistence type="predicted"/>
<dbReference type="EMBL" id="JAXCLA010000011">
    <property type="protein sequence ID" value="MDY0748661.1"/>
    <property type="molecule type" value="Genomic_DNA"/>
</dbReference>
<feature type="region of interest" description="Disordered" evidence="1">
    <location>
        <begin position="1"/>
        <end position="24"/>
    </location>
</feature>
<evidence type="ECO:0000313" key="4">
    <source>
        <dbReference type="Proteomes" id="UP001285263"/>
    </source>
</evidence>
<evidence type="ECO:0000313" key="3">
    <source>
        <dbReference type="EMBL" id="MDY0748661.1"/>
    </source>
</evidence>
<gene>
    <name evidence="3" type="ORF">SNE35_29455</name>
</gene>
<evidence type="ECO:0000256" key="1">
    <source>
        <dbReference type="SAM" id="MobiDB-lite"/>
    </source>
</evidence>
<dbReference type="Pfam" id="PF05239">
    <property type="entry name" value="PRC"/>
    <property type="match status" value="1"/>
</dbReference>
<evidence type="ECO:0000259" key="2">
    <source>
        <dbReference type="Pfam" id="PF05239"/>
    </source>
</evidence>
<dbReference type="InterPro" id="IPR011033">
    <property type="entry name" value="PRC_barrel-like_sf"/>
</dbReference>
<dbReference type="PANTHER" id="PTHR36505:SF1">
    <property type="entry name" value="BLR1072 PROTEIN"/>
    <property type="match status" value="1"/>
</dbReference>
<dbReference type="PANTHER" id="PTHR36505">
    <property type="entry name" value="BLR1072 PROTEIN"/>
    <property type="match status" value="1"/>
</dbReference>
<comment type="caution">
    <text evidence="3">The sequence shown here is derived from an EMBL/GenBank/DDBJ whole genome shotgun (WGS) entry which is preliminary data.</text>
</comment>
<dbReference type="Proteomes" id="UP001285263">
    <property type="component" value="Unassembled WGS sequence"/>
</dbReference>
<dbReference type="RefSeq" id="WP_320426629.1">
    <property type="nucleotide sequence ID" value="NZ_JAXCLA010000011.1"/>
</dbReference>
<protein>
    <submittedName>
        <fullName evidence="3">PRC-barrel domain-containing protein</fullName>
    </submittedName>
</protein>
<name>A0ABU5DQQ8_9BURK</name>
<keyword evidence="4" id="KW-1185">Reference proteome</keyword>
<organism evidence="3 4">
    <name type="scientific">Roseateles agri</name>
    <dbReference type="NCBI Taxonomy" id="3098619"/>
    <lineage>
        <taxon>Bacteria</taxon>
        <taxon>Pseudomonadati</taxon>
        <taxon>Pseudomonadota</taxon>
        <taxon>Betaproteobacteria</taxon>
        <taxon>Burkholderiales</taxon>
        <taxon>Sphaerotilaceae</taxon>
        <taxon>Roseateles</taxon>
    </lineage>
</organism>
<sequence length="136" mass="14981">MDTAIDTRTYESPGAEPGGGPGPRLMTANTLTGDEVRNRNGDVLGKIDEIMIDVPRGKVAYAVMSSGGFLGMGTKLFAIPWSALTLDTADKCFVMDADQARFENAEGFDKDNWPSAPDTGWNERTYDYWGAKRYWE</sequence>
<reference evidence="3 4" key="1">
    <citation type="submission" date="2023-11" db="EMBL/GenBank/DDBJ databases">
        <title>Paucibacter sp. nov., isolated from fresh soil in Korea.</title>
        <authorList>
            <person name="Le N.T.T."/>
        </authorList>
    </citation>
    <scope>NUCLEOTIDE SEQUENCE [LARGE SCALE GENOMIC DNA]</scope>
    <source>
        <strain evidence="3 4">R3-3</strain>
    </source>
</reference>
<accession>A0ABU5DQQ8</accession>
<dbReference type="Gene3D" id="2.30.30.240">
    <property type="entry name" value="PRC-barrel domain"/>
    <property type="match status" value="1"/>
</dbReference>